<keyword evidence="5" id="KW-1185">Reference proteome</keyword>
<dbReference type="InterPro" id="IPR045957">
    <property type="entry name" value="DUF6377"/>
</dbReference>
<organism evidence="4 5">
    <name type="scientific">Xylanibacter rodentium</name>
    <dbReference type="NCBI Taxonomy" id="2736289"/>
    <lineage>
        <taxon>Bacteria</taxon>
        <taxon>Pseudomonadati</taxon>
        <taxon>Bacteroidota</taxon>
        <taxon>Bacteroidia</taxon>
        <taxon>Bacteroidales</taxon>
        <taxon>Prevotellaceae</taxon>
        <taxon>Xylanibacter</taxon>
    </lineage>
</organism>
<sequence length="551" mass="63828">MFILVAVACKVNAVNDRLDSLYRCLDEAILHSEEYVNVREHRIDSLCRLVAVARTDSDRYERELLLFMEYKSYRNDSAMSVIGRCIGLAERFGKRDESVRCRCMQAFQCSTTGMYAESLDILGSIDISGLQPAVVGEYYQAYAHVYGELMYYGLPGRQQDSYRAESERYAKLALGVLDKNSDEYQQRLEMKYNAEDDVEQALAINDLRLSRVTKGSHEYAIVAFYRYMDYKRAGHSIDEAKYWLAEAALSDVRNAVMDQAALWELANMLSQEGQLARSYDYIGFAWESAVKFGTRMRNWQISPVLQSIDKNYQKETERTNMMLRVLIALVCVMAVSLLGLLVYVARQRNKLVAAHGELSRKSVQLSEVNDELRQVNMSLDEANRQMKNTVRQLNEQTRVKDEYIGRFMRLCSRYIDRNDDFRKRVNKMLKNREYESLWLMTRSGEMKEREVEELYGNFDEAFLHMFPNFIDDFNALLKPEERIAGGDGKHLNTTLRIFALIRLGICDSSTIAELLHYSVNTIYNYRARVKNGAIDGRGNFENRVKDIGMPR</sequence>
<evidence type="ECO:0000259" key="3">
    <source>
        <dbReference type="Pfam" id="PF19904"/>
    </source>
</evidence>
<comment type="caution">
    <text evidence="4">The sequence shown here is derived from an EMBL/GenBank/DDBJ whole genome shotgun (WGS) entry which is preliminary data.</text>
</comment>
<dbReference type="RefSeq" id="WP_172324955.1">
    <property type="nucleotide sequence ID" value="NZ_CATCRO010000008.1"/>
</dbReference>
<evidence type="ECO:0000313" key="4">
    <source>
        <dbReference type="EMBL" id="NPE14743.1"/>
    </source>
</evidence>
<evidence type="ECO:0000256" key="2">
    <source>
        <dbReference type="SAM" id="Phobius"/>
    </source>
</evidence>
<keyword evidence="2" id="KW-0812">Transmembrane</keyword>
<evidence type="ECO:0000256" key="1">
    <source>
        <dbReference type="SAM" id="Coils"/>
    </source>
</evidence>
<reference evidence="4 5" key="1">
    <citation type="submission" date="2020-05" db="EMBL/GenBank/DDBJ databases">
        <title>Distinct polysaccharide utilization as determinants for interspecies competition between intestinal Prevotella spp.</title>
        <authorList>
            <person name="Galvez E.J.C."/>
            <person name="Iljazovic A."/>
            <person name="Strowig T."/>
        </authorList>
    </citation>
    <scope>NUCLEOTIDE SEQUENCE [LARGE SCALE GENOMIC DNA]</scope>
    <source>
        <strain evidence="4 5">PROD</strain>
    </source>
</reference>
<keyword evidence="2" id="KW-0472">Membrane</keyword>
<dbReference type="GeneID" id="82158193"/>
<keyword evidence="1" id="KW-0175">Coiled coil</keyword>
<protein>
    <submittedName>
        <fullName evidence="4">Transcriptional regulator</fullName>
    </submittedName>
</protein>
<gene>
    <name evidence="4" type="ORF">HPS55_10495</name>
</gene>
<dbReference type="Pfam" id="PF19904">
    <property type="entry name" value="DUF6377"/>
    <property type="match status" value="1"/>
</dbReference>
<proteinExistence type="predicted"/>
<keyword evidence="2" id="KW-1133">Transmembrane helix</keyword>
<evidence type="ECO:0000313" key="5">
    <source>
        <dbReference type="Proteomes" id="UP001193734"/>
    </source>
</evidence>
<feature type="domain" description="DUF6377" evidence="3">
    <location>
        <begin position="251"/>
        <end position="512"/>
    </location>
</feature>
<dbReference type="EMBL" id="JABKKE010000017">
    <property type="protein sequence ID" value="NPE14743.1"/>
    <property type="molecule type" value="Genomic_DNA"/>
</dbReference>
<feature type="coiled-coil region" evidence="1">
    <location>
        <begin position="365"/>
        <end position="399"/>
    </location>
</feature>
<dbReference type="Proteomes" id="UP001193734">
    <property type="component" value="Unassembled WGS sequence"/>
</dbReference>
<name>A0ABX2AZ59_9BACT</name>
<accession>A0ABX2AZ59</accession>
<feature type="transmembrane region" description="Helical" evidence="2">
    <location>
        <begin position="321"/>
        <end position="345"/>
    </location>
</feature>